<dbReference type="AlphaFoldDB" id="A0A2M6WLB3"/>
<dbReference type="GO" id="GO:0046872">
    <property type="term" value="F:metal ion binding"/>
    <property type="evidence" value="ECO:0007669"/>
    <property type="project" value="UniProtKB-KW"/>
</dbReference>
<keyword evidence="2" id="KW-0479">Metal-binding</keyword>
<dbReference type="Proteomes" id="UP000229335">
    <property type="component" value="Unassembled WGS sequence"/>
</dbReference>
<evidence type="ECO:0000259" key="5">
    <source>
        <dbReference type="Pfam" id="PF04055"/>
    </source>
</evidence>
<protein>
    <submittedName>
        <fullName evidence="6">Radical SAM protein</fullName>
    </submittedName>
</protein>
<reference evidence="7" key="1">
    <citation type="submission" date="2017-09" db="EMBL/GenBank/DDBJ databases">
        <title>Depth-based differentiation of microbial function through sediment-hosted aquifers and enrichment of novel symbionts in the deep terrestrial subsurface.</title>
        <authorList>
            <person name="Probst A.J."/>
            <person name="Ladd B."/>
            <person name="Jarett J.K."/>
            <person name="Geller-Mcgrath D.E."/>
            <person name="Sieber C.M.K."/>
            <person name="Emerson J.B."/>
            <person name="Anantharaman K."/>
            <person name="Thomas B.C."/>
            <person name="Malmstrom R."/>
            <person name="Stieglmeier M."/>
            <person name="Klingl A."/>
            <person name="Woyke T."/>
            <person name="Ryan C.M."/>
            <person name="Banfield J.F."/>
        </authorList>
    </citation>
    <scope>NUCLEOTIDE SEQUENCE [LARGE SCALE GENOMIC DNA]</scope>
</reference>
<dbReference type="PANTHER" id="PTHR43075">
    <property type="entry name" value="FORMATE LYASE ACTIVATING ENZYME, PUTATIVE (AFU_ORTHOLOGUE AFUA_2G15630)-RELATED"/>
    <property type="match status" value="1"/>
</dbReference>
<keyword evidence="1" id="KW-0949">S-adenosyl-L-methionine</keyword>
<sequence>MAQTKVKIAWTGKHFGEEPPLFGDKSQGAGGIFFSGCNLRCVFCQNWQISQGGMGKEYSIEELADIMLDLQNSGAVNIDLVTPTIWRQQVKTALQLAKSKGLILPIVWNSNGYEQPAILKQMAGLVDIYLPDFKYGDDKTAVKYSRAHNYVATATAAVKEMLRQTGNLQVNEQGLARRGVIVRHLILPNNIQNSLTALKILQSIDPKLHVSLMRQYYPLHRAKNYPEINRQITEQEF</sequence>
<evidence type="ECO:0000256" key="1">
    <source>
        <dbReference type="ARBA" id="ARBA00022691"/>
    </source>
</evidence>
<dbReference type="InterPro" id="IPR058240">
    <property type="entry name" value="rSAM_sf"/>
</dbReference>
<dbReference type="GO" id="GO:0003824">
    <property type="term" value="F:catalytic activity"/>
    <property type="evidence" value="ECO:0007669"/>
    <property type="project" value="InterPro"/>
</dbReference>
<dbReference type="Pfam" id="PF04055">
    <property type="entry name" value="Radical_SAM"/>
    <property type="match status" value="1"/>
</dbReference>
<dbReference type="InterPro" id="IPR040085">
    <property type="entry name" value="MJ0674-like"/>
</dbReference>
<evidence type="ECO:0000256" key="2">
    <source>
        <dbReference type="ARBA" id="ARBA00022723"/>
    </source>
</evidence>
<dbReference type="EMBL" id="PFAS01000064">
    <property type="protein sequence ID" value="PIT93559.1"/>
    <property type="molecule type" value="Genomic_DNA"/>
</dbReference>
<evidence type="ECO:0000313" key="7">
    <source>
        <dbReference type="Proteomes" id="UP000229335"/>
    </source>
</evidence>
<dbReference type="InterPro" id="IPR007197">
    <property type="entry name" value="rSAM"/>
</dbReference>
<evidence type="ECO:0000313" key="6">
    <source>
        <dbReference type="EMBL" id="PIT93559.1"/>
    </source>
</evidence>
<accession>A0A2M6WLB3</accession>
<dbReference type="CDD" id="cd01335">
    <property type="entry name" value="Radical_SAM"/>
    <property type="match status" value="1"/>
</dbReference>
<keyword evidence="3" id="KW-0408">Iron</keyword>
<feature type="domain" description="Radical SAM core" evidence="5">
    <location>
        <begin position="33"/>
        <end position="150"/>
    </location>
</feature>
<comment type="caution">
    <text evidence="6">The sequence shown here is derived from an EMBL/GenBank/DDBJ whole genome shotgun (WGS) entry which is preliminary data.</text>
</comment>
<dbReference type="SFLD" id="SFLDS00029">
    <property type="entry name" value="Radical_SAM"/>
    <property type="match status" value="1"/>
</dbReference>
<dbReference type="Gene3D" id="3.20.20.70">
    <property type="entry name" value="Aldolase class I"/>
    <property type="match status" value="1"/>
</dbReference>
<gene>
    <name evidence="6" type="ORF">COU00_03650</name>
</gene>
<dbReference type="SUPFAM" id="SSF102114">
    <property type="entry name" value="Radical SAM enzymes"/>
    <property type="match status" value="1"/>
</dbReference>
<dbReference type="PANTHER" id="PTHR43075:SF1">
    <property type="entry name" value="FORMATE LYASE ACTIVATING ENZYME, PUTATIVE (AFU_ORTHOLOGUE AFUA_2G15630)-RELATED"/>
    <property type="match status" value="1"/>
</dbReference>
<dbReference type="InterPro" id="IPR013785">
    <property type="entry name" value="Aldolase_TIM"/>
</dbReference>
<dbReference type="GO" id="GO:0051536">
    <property type="term" value="F:iron-sulfur cluster binding"/>
    <property type="evidence" value="ECO:0007669"/>
    <property type="project" value="UniProtKB-KW"/>
</dbReference>
<name>A0A2M6WLB3_9BACT</name>
<keyword evidence="4" id="KW-0411">Iron-sulfur</keyword>
<evidence type="ECO:0000256" key="3">
    <source>
        <dbReference type="ARBA" id="ARBA00023004"/>
    </source>
</evidence>
<evidence type="ECO:0000256" key="4">
    <source>
        <dbReference type="ARBA" id="ARBA00023014"/>
    </source>
</evidence>
<organism evidence="6 7">
    <name type="scientific">Candidatus Falkowbacteria bacterium CG10_big_fil_rev_8_21_14_0_10_43_11</name>
    <dbReference type="NCBI Taxonomy" id="1974568"/>
    <lineage>
        <taxon>Bacteria</taxon>
        <taxon>Candidatus Falkowiibacteriota</taxon>
    </lineage>
</organism>
<proteinExistence type="predicted"/>